<evidence type="ECO:0000313" key="8">
    <source>
        <dbReference type="RefSeq" id="XP_025032257.1"/>
    </source>
</evidence>
<dbReference type="OrthoDB" id="5282002at2759"/>
<evidence type="ECO:0000256" key="1">
    <source>
        <dbReference type="ARBA" id="ARBA00022723"/>
    </source>
</evidence>
<dbReference type="Pfam" id="PF01753">
    <property type="entry name" value="zf-MYND"/>
    <property type="match status" value="1"/>
</dbReference>
<dbReference type="InterPro" id="IPR002893">
    <property type="entry name" value="Znf_MYND"/>
</dbReference>
<dbReference type="PANTHER" id="PTHR47085:SF1">
    <property type="entry name" value="ZINC FINGER MYND DOMAIN-CONTAINING PROTEIN 15"/>
    <property type="match status" value="1"/>
</dbReference>
<evidence type="ECO:0000256" key="2">
    <source>
        <dbReference type="ARBA" id="ARBA00022771"/>
    </source>
</evidence>
<feature type="compositionally biased region" description="Basic residues" evidence="5">
    <location>
        <begin position="823"/>
        <end position="839"/>
    </location>
</feature>
<feature type="region of interest" description="Disordered" evidence="5">
    <location>
        <begin position="465"/>
        <end position="494"/>
    </location>
</feature>
<dbReference type="PROSITE" id="PS50865">
    <property type="entry name" value="ZF_MYND_2"/>
    <property type="match status" value="1"/>
</dbReference>
<organism evidence="7 8">
    <name type="scientific">Python bivittatus</name>
    <name type="common">Burmese python</name>
    <name type="synonym">Python molurus bivittatus</name>
    <dbReference type="NCBI Taxonomy" id="176946"/>
    <lineage>
        <taxon>Eukaryota</taxon>
        <taxon>Metazoa</taxon>
        <taxon>Chordata</taxon>
        <taxon>Craniata</taxon>
        <taxon>Vertebrata</taxon>
        <taxon>Euteleostomi</taxon>
        <taxon>Lepidosauria</taxon>
        <taxon>Squamata</taxon>
        <taxon>Bifurcata</taxon>
        <taxon>Unidentata</taxon>
        <taxon>Episquamata</taxon>
        <taxon>Toxicofera</taxon>
        <taxon>Serpentes</taxon>
        <taxon>Henophidia</taxon>
        <taxon>Pythonidae</taxon>
        <taxon>Python</taxon>
    </lineage>
</organism>
<keyword evidence="1" id="KW-0479">Metal-binding</keyword>
<evidence type="ECO:0000256" key="3">
    <source>
        <dbReference type="ARBA" id="ARBA00022833"/>
    </source>
</evidence>
<dbReference type="OMA" id="FTECSAY"/>
<reference evidence="8" key="1">
    <citation type="submission" date="2025-08" db="UniProtKB">
        <authorList>
            <consortium name="RefSeq"/>
        </authorList>
    </citation>
    <scope>IDENTIFICATION</scope>
    <source>
        <tissue evidence="8">Liver</tissue>
    </source>
</reference>
<dbReference type="PANTHER" id="PTHR47085">
    <property type="entry name" value="ZINC FINGER MYND DOMAIN-CONTAINING PROTEIN 15"/>
    <property type="match status" value="1"/>
</dbReference>
<dbReference type="GO" id="GO:0045892">
    <property type="term" value="P:negative regulation of DNA-templated transcription"/>
    <property type="evidence" value="ECO:0007669"/>
    <property type="project" value="InterPro"/>
</dbReference>
<evidence type="ECO:0000256" key="4">
    <source>
        <dbReference type="PROSITE-ProRule" id="PRU00134"/>
    </source>
</evidence>
<sequence length="839" mass="90126">MHTSGKGVLGPLTEGSALTPALAGLGPLLGPPTLLGNSGALQASLRPVGQGPSGRPLCHLRGRTPSAGMEFVTGYRAEILDFAELLFGWYQRFLLDAACRRGSERRKRQEGSIRRLPPDPALWVLHVLPNRNLAFTVADPGQQVGGRLYSEEALALQDLDRFITFVGAGEEEEEEEEEDAAATETGQPLWRVEHLLLVTDEYGTILGFDFQLGGSLGMAGQEPLEPRAIALLCYSMFCPLGAGEPRRPKLLTVGDPALHKSLEPLLARLGVKMSKGPMRGWGPKPAFTFPTTRVRACHVCKRHSFEGQITACQHCRAVFYCSERCRKLDWSRSPEDIGHQFWCQRMAGYMSHARELANLPFTFASEATSENFNKEGFLVARGLTRGYWAGESMLVRAPDYGVGLQNSSAENPVPFLQSGNPFEALRPEGGTALPSAPPEPPAPRTFFGTASVGILAAPVSWPGLPQRAGGSKRRGIGPPGQIALRPGPQEPRVATGMGPEPSAVTGSVLGGSEQTVSAAMAGRGPWGRAESEGASAVLIWSSPAEELLAVLPGNDGSCSPGPSVLSPAHPAHPSQRLPGGREGGSRVQGLSVTTCGSPCTHRHRSGEPGGQTSHPALPHFSPPHPSPLQELSVLLPHVSLELLFVGDTLPPELDGQQFLLQRDEEHGVSVQPGLAPRSKGGRRELQLGFSARPYHLLQAPKPDLVIGFNSGFALKETWLSVLPRLQSLRVPAYFTECSAYSCAVDEATVSMATGGSASPAQINPFRSPFRQAGIDNAMPWYSNAFIFHLIYKAPANNHRQSTVPPPQSLLASGNPDPPEPARSRRKDKRQIRAAGRRRK</sequence>
<keyword evidence="2 4" id="KW-0863">Zinc-finger</keyword>
<dbReference type="KEGG" id="pbi:103053974"/>
<evidence type="ECO:0000259" key="6">
    <source>
        <dbReference type="PROSITE" id="PS50865"/>
    </source>
</evidence>
<dbReference type="SUPFAM" id="SSF144232">
    <property type="entry name" value="HIT/MYND zinc finger-like"/>
    <property type="match status" value="1"/>
</dbReference>
<accession>A0A9F5N568</accession>
<gene>
    <name evidence="8" type="primary">ZMYND15</name>
</gene>
<dbReference type="RefSeq" id="XP_025032257.1">
    <property type="nucleotide sequence ID" value="XM_025176489.1"/>
</dbReference>
<dbReference type="GO" id="GO:0042826">
    <property type="term" value="F:histone deacetylase binding"/>
    <property type="evidence" value="ECO:0007669"/>
    <property type="project" value="InterPro"/>
</dbReference>
<dbReference type="AlphaFoldDB" id="A0A9F5N568"/>
<dbReference type="Pfam" id="PF20179">
    <property type="entry name" value="MSS51_C"/>
    <property type="match status" value="1"/>
</dbReference>
<dbReference type="InterPro" id="IPR046824">
    <property type="entry name" value="Mss51-like_C"/>
</dbReference>
<dbReference type="GeneID" id="103053974"/>
<dbReference type="GO" id="GO:0008270">
    <property type="term" value="F:zinc ion binding"/>
    <property type="evidence" value="ECO:0007669"/>
    <property type="project" value="UniProtKB-KW"/>
</dbReference>
<dbReference type="Gene3D" id="6.10.140.2220">
    <property type="match status" value="1"/>
</dbReference>
<feature type="domain" description="MYND-type" evidence="6">
    <location>
        <begin position="297"/>
        <end position="343"/>
    </location>
</feature>
<dbReference type="Proteomes" id="UP000695026">
    <property type="component" value="Unplaced"/>
</dbReference>
<feature type="region of interest" description="Disordered" evidence="5">
    <location>
        <begin position="554"/>
        <end position="624"/>
    </location>
</feature>
<evidence type="ECO:0000256" key="5">
    <source>
        <dbReference type="SAM" id="MobiDB-lite"/>
    </source>
</evidence>
<protein>
    <submittedName>
        <fullName evidence="8">Zinc finger MYND domain-containing protein 15</fullName>
    </submittedName>
</protein>
<name>A0A9F5N568_PYTBI</name>
<proteinExistence type="predicted"/>
<dbReference type="CTD" id="84225"/>
<feature type="region of interest" description="Disordered" evidence="5">
    <location>
        <begin position="798"/>
        <end position="839"/>
    </location>
</feature>
<keyword evidence="7" id="KW-1185">Reference proteome</keyword>
<keyword evidence="3" id="KW-0862">Zinc</keyword>
<evidence type="ECO:0000313" key="7">
    <source>
        <dbReference type="Proteomes" id="UP000695026"/>
    </source>
</evidence>
<feature type="compositionally biased region" description="Polar residues" evidence="5">
    <location>
        <begin position="588"/>
        <end position="597"/>
    </location>
</feature>
<dbReference type="InterPro" id="IPR042989">
    <property type="entry name" value="ZMY15"/>
</dbReference>